<name>A0A168RL07_ABSGL</name>
<evidence type="ECO:0000313" key="2">
    <source>
        <dbReference type="EMBL" id="SAM07086.1"/>
    </source>
</evidence>
<gene>
    <name evidence="2" type="primary">ABSGL_12720.1 scaffold 13359</name>
</gene>
<dbReference type="AlphaFoldDB" id="A0A168RL07"/>
<feature type="domain" description="CS" evidence="1">
    <location>
        <begin position="9"/>
        <end position="94"/>
    </location>
</feature>
<dbReference type="OrthoDB" id="10388628at2759"/>
<sequence>MLQEEPPVDQKPRIVWSQTKDVLSIHIMTSSAISCLFYPRHLVLSPIDSPETKCTLRFYQGIDHQPLKLSTKHDHWQIIFLSKEQKNHQWPRLFENADEHRVEVMYRQLDLEANKELIDFDKVLSSHGNKTGLEM</sequence>
<dbReference type="InterPro" id="IPR008978">
    <property type="entry name" value="HSP20-like_chaperone"/>
</dbReference>
<keyword evidence="3" id="KW-1185">Reference proteome</keyword>
<proteinExistence type="predicted"/>
<dbReference type="Proteomes" id="UP000078561">
    <property type="component" value="Unassembled WGS sequence"/>
</dbReference>
<accession>A0A168RL07</accession>
<protein>
    <recommendedName>
        <fullName evidence="1">CS domain-containing protein</fullName>
    </recommendedName>
</protein>
<dbReference type="PROSITE" id="PS51203">
    <property type="entry name" value="CS"/>
    <property type="match status" value="1"/>
</dbReference>
<dbReference type="InParanoid" id="A0A168RL07"/>
<dbReference type="EMBL" id="LT554703">
    <property type="protein sequence ID" value="SAM07086.1"/>
    <property type="molecule type" value="Genomic_DNA"/>
</dbReference>
<dbReference type="Gene3D" id="2.60.40.790">
    <property type="match status" value="1"/>
</dbReference>
<evidence type="ECO:0000313" key="3">
    <source>
        <dbReference type="Proteomes" id="UP000078561"/>
    </source>
</evidence>
<reference evidence="2" key="1">
    <citation type="submission" date="2016-04" db="EMBL/GenBank/DDBJ databases">
        <authorList>
            <person name="Evans L.H."/>
            <person name="Alamgir A."/>
            <person name="Owens N."/>
            <person name="Weber N.D."/>
            <person name="Virtaneva K."/>
            <person name="Barbian K."/>
            <person name="Babar A."/>
            <person name="Rosenke K."/>
        </authorList>
    </citation>
    <scope>NUCLEOTIDE SEQUENCE [LARGE SCALE GENOMIC DNA]</scope>
    <source>
        <strain evidence="2">CBS 101.48</strain>
    </source>
</reference>
<evidence type="ECO:0000259" key="1">
    <source>
        <dbReference type="PROSITE" id="PS51203"/>
    </source>
</evidence>
<organism evidence="2">
    <name type="scientific">Absidia glauca</name>
    <name type="common">Pin mould</name>
    <dbReference type="NCBI Taxonomy" id="4829"/>
    <lineage>
        <taxon>Eukaryota</taxon>
        <taxon>Fungi</taxon>
        <taxon>Fungi incertae sedis</taxon>
        <taxon>Mucoromycota</taxon>
        <taxon>Mucoromycotina</taxon>
        <taxon>Mucoromycetes</taxon>
        <taxon>Mucorales</taxon>
        <taxon>Cunninghamellaceae</taxon>
        <taxon>Absidia</taxon>
    </lineage>
</organism>
<dbReference type="InterPro" id="IPR007052">
    <property type="entry name" value="CS_dom"/>
</dbReference>
<dbReference type="SUPFAM" id="SSF49764">
    <property type="entry name" value="HSP20-like chaperones"/>
    <property type="match status" value="1"/>
</dbReference>